<organism evidence="1">
    <name type="scientific">Polytomella parva</name>
    <dbReference type="NCBI Taxonomy" id="51329"/>
    <lineage>
        <taxon>Eukaryota</taxon>
        <taxon>Viridiplantae</taxon>
        <taxon>Chlorophyta</taxon>
        <taxon>core chlorophytes</taxon>
        <taxon>Chlorophyceae</taxon>
        <taxon>CS clade</taxon>
        <taxon>Chlamydomonadales</taxon>
        <taxon>Chlamydomonadaceae</taxon>
        <taxon>Polytomella</taxon>
    </lineage>
</organism>
<name>A0A7S0YRY9_9CHLO</name>
<accession>A0A7S0YRY9</accession>
<dbReference type="EMBL" id="HBFM01026980">
    <property type="protein sequence ID" value="CAD8784883.1"/>
    <property type="molecule type" value="Transcribed_RNA"/>
</dbReference>
<dbReference type="AlphaFoldDB" id="A0A7S0YRY9"/>
<proteinExistence type="predicted"/>
<reference evidence="1" key="1">
    <citation type="submission" date="2021-01" db="EMBL/GenBank/DDBJ databases">
        <authorList>
            <person name="Corre E."/>
            <person name="Pelletier E."/>
            <person name="Niang G."/>
            <person name="Scheremetjew M."/>
            <person name="Finn R."/>
            <person name="Kale V."/>
            <person name="Holt S."/>
            <person name="Cochrane G."/>
            <person name="Meng A."/>
            <person name="Brown T."/>
            <person name="Cohen L."/>
        </authorList>
    </citation>
    <scope>NUCLEOTIDE SEQUENCE</scope>
    <source>
        <strain evidence="1">SAG 63-3</strain>
    </source>
</reference>
<gene>
    <name evidence="1" type="ORF">PPAR00522_LOCUS17476</name>
</gene>
<evidence type="ECO:0000313" key="1">
    <source>
        <dbReference type="EMBL" id="CAD8784883.1"/>
    </source>
</evidence>
<protein>
    <submittedName>
        <fullName evidence="1">Uncharacterized protein</fullName>
    </submittedName>
</protein>
<sequence>MLYNKVCLLKRNEPGRVGRTNTRATVLTGLVRNGELSKIVTNHIGLDLNLVKGLSIVNTDNIANHLGNNKHAAEVSADRVGLLTLRGSLLHLSKLLDKSGTLSAEATRKATTSTGMKEANKLLILEVKELVKVYTAVAKLAEGPGNFLLSISHFYSNKKEGKKKG</sequence>